<dbReference type="Gene3D" id="1.10.3210.10">
    <property type="entry name" value="Hypothetical protein af1432"/>
    <property type="match status" value="1"/>
</dbReference>
<protein>
    <submittedName>
        <fullName evidence="10">HD domain-containing protein</fullName>
    </submittedName>
</protein>
<dbReference type="Proteomes" id="UP000184611">
    <property type="component" value="Unassembled WGS sequence"/>
</dbReference>
<dbReference type="GO" id="GO:0000166">
    <property type="term" value="F:nucleotide binding"/>
    <property type="evidence" value="ECO:0007669"/>
    <property type="project" value="UniProtKB-KW"/>
</dbReference>
<evidence type="ECO:0000256" key="7">
    <source>
        <dbReference type="ARBA" id="ARBA00023136"/>
    </source>
</evidence>
<evidence type="ECO:0000313" key="11">
    <source>
        <dbReference type="Proteomes" id="UP000184611"/>
    </source>
</evidence>
<keyword evidence="3 8" id="KW-0812">Transmembrane</keyword>
<dbReference type="EMBL" id="FRYK01000008">
    <property type="protein sequence ID" value="SHO74326.1"/>
    <property type="molecule type" value="Genomic_DNA"/>
</dbReference>
<dbReference type="SMART" id="SM00471">
    <property type="entry name" value="HDc"/>
    <property type="match status" value="1"/>
</dbReference>
<feature type="transmembrane region" description="Helical" evidence="8">
    <location>
        <begin position="271"/>
        <end position="290"/>
    </location>
</feature>
<dbReference type="InterPro" id="IPR043760">
    <property type="entry name" value="PycTM_dom"/>
</dbReference>
<feature type="domain" description="HD/PDEase" evidence="9">
    <location>
        <begin position="23"/>
        <end position="137"/>
    </location>
</feature>
<evidence type="ECO:0000256" key="6">
    <source>
        <dbReference type="ARBA" id="ARBA00023118"/>
    </source>
</evidence>
<feature type="transmembrane region" description="Helical" evidence="8">
    <location>
        <begin position="365"/>
        <end position="385"/>
    </location>
</feature>
<dbReference type="OrthoDB" id="5728337at2"/>
<keyword evidence="7 8" id="KW-0472">Membrane</keyword>
<evidence type="ECO:0000259" key="9">
    <source>
        <dbReference type="SMART" id="SM00471"/>
    </source>
</evidence>
<dbReference type="RefSeq" id="WP_073585336.1">
    <property type="nucleotide sequence ID" value="NZ_CBCSEA010000022.1"/>
</dbReference>
<dbReference type="CDD" id="cd00077">
    <property type="entry name" value="HDc"/>
    <property type="match status" value="1"/>
</dbReference>
<evidence type="ECO:0000256" key="1">
    <source>
        <dbReference type="ARBA" id="ARBA00004236"/>
    </source>
</evidence>
<evidence type="ECO:0000256" key="2">
    <source>
        <dbReference type="ARBA" id="ARBA00022475"/>
    </source>
</evidence>
<gene>
    <name evidence="10" type="ORF">SAMN05443547_2718</name>
</gene>
<keyword evidence="5 8" id="KW-1133">Transmembrane helix</keyword>
<dbReference type="Pfam" id="PF01966">
    <property type="entry name" value="HD"/>
    <property type="match status" value="1"/>
</dbReference>
<keyword evidence="4" id="KW-0547">Nucleotide-binding</keyword>
<accession>A0A1M7ZZN5</accession>
<reference evidence="11" key="1">
    <citation type="submission" date="2016-12" db="EMBL/GenBank/DDBJ databases">
        <authorList>
            <person name="Varghese N."/>
            <person name="Submissions S."/>
        </authorList>
    </citation>
    <scope>NUCLEOTIDE SEQUENCE [LARGE SCALE GENOMIC DNA]</scope>
    <source>
        <strain evidence="11">DSM 18830</strain>
    </source>
</reference>
<comment type="subcellular location">
    <subcellularLocation>
        <location evidence="1">Cell membrane</location>
    </subcellularLocation>
</comment>
<evidence type="ECO:0000256" key="5">
    <source>
        <dbReference type="ARBA" id="ARBA00022989"/>
    </source>
</evidence>
<dbReference type="GO" id="GO:0005886">
    <property type="term" value="C:plasma membrane"/>
    <property type="evidence" value="ECO:0007669"/>
    <property type="project" value="UniProtKB-SubCell"/>
</dbReference>
<evidence type="ECO:0000256" key="8">
    <source>
        <dbReference type="SAM" id="Phobius"/>
    </source>
</evidence>
<evidence type="ECO:0000313" key="10">
    <source>
        <dbReference type="EMBL" id="SHO74326.1"/>
    </source>
</evidence>
<name>A0A1M7ZZN5_9FLAO</name>
<dbReference type="InterPro" id="IPR003607">
    <property type="entry name" value="HD/PDEase_dom"/>
</dbReference>
<dbReference type="STRING" id="416016.SAMN05443547_2718"/>
<dbReference type="Pfam" id="PF18967">
    <property type="entry name" value="PycTM"/>
    <property type="match status" value="1"/>
</dbReference>
<feature type="transmembrane region" description="Helical" evidence="8">
    <location>
        <begin position="240"/>
        <end position="259"/>
    </location>
</feature>
<evidence type="ECO:0000256" key="4">
    <source>
        <dbReference type="ARBA" id="ARBA00022741"/>
    </source>
</evidence>
<sequence>MNLIQQAEQFVTRLLQEQLPSTFLYHNFNHTVGVVKAVTSIAKYQQISDEDTEKLLLAAWFHDTGYIKGVQNHEVASVAILESFLEQQAGKEVLFKAVSGLIMATVFNAKPANNLEQIIRDADYFHFANEHYLTLCEFLREEWKNTCDKTFTDLEWAKENLIMLTQRHVFYTPFALTFWQPIKEKNIARIEKRIKKMINTVDPIVSDSKKTEKSERGIDTMFRVTLNNHTRLSEIADSKANILLSVNAIIISIALSTLIPKLDSPNNAHLVIPTLVLIVFSVVSIIFAILSTRPKVTTGTFSQFDVQERKVNLLFFGNFYKMPYQEYEDAVNEMMKDREYLYNAMIKDLYNLGLVLERKYRLLRITYNIFMVGIIVSVLMFIIAFKNSGI</sequence>
<keyword evidence="2" id="KW-1003">Cell membrane</keyword>
<keyword evidence="6" id="KW-0051">Antiviral defense</keyword>
<dbReference type="GO" id="GO:0051607">
    <property type="term" value="P:defense response to virus"/>
    <property type="evidence" value="ECO:0007669"/>
    <property type="project" value="UniProtKB-KW"/>
</dbReference>
<dbReference type="SUPFAM" id="SSF109604">
    <property type="entry name" value="HD-domain/PDEase-like"/>
    <property type="match status" value="1"/>
</dbReference>
<dbReference type="InterPro" id="IPR006674">
    <property type="entry name" value="HD_domain"/>
</dbReference>
<proteinExistence type="predicted"/>
<evidence type="ECO:0000256" key="3">
    <source>
        <dbReference type="ARBA" id="ARBA00022692"/>
    </source>
</evidence>
<keyword evidence="11" id="KW-1185">Reference proteome</keyword>
<organism evidence="10 11">
    <name type="scientific">Flavobacterium cucumis</name>
    <dbReference type="NCBI Taxonomy" id="416016"/>
    <lineage>
        <taxon>Bacteria</taxon>
        <taxon>Pseudomonadati</taxon>
        <taxon>Bacteroidota</taxon>
        <taxon>Flavobacteriia</taxon>
        <taxon>Flavobacteriales</taxon>
        <taxon>Flavobacteriaceae</taxon>
        <taxon>Flavobacterium</taxon>
    </lineage>
</organism>
<dbReference type="AlphaFoldDB" id="A0A1M7ZZN5"/>